<dbReference type="Pfam" id="PF19781">
    <property type="entry name" value="DUF6266"/>
    <property type="match status" value="1"/>
</dbReference>
<comment type="caution">
    <text evidence="1">The sequence shown here is derived from an EMBL/GenBank/DDBJ whole genome shotgun (WGS) entry which is preliminary data.</text>
</comment>
<name>A0A917HTC5_9SPHI</name>
<proteinExistence type="predicted"/>
<accession>A0A917HTC5</accession>
<dbReference type="InterPro" id="IPR046233">
    <property type="entry name" value="DUF6266"/>
</dbReference>
<evidence type="ECO:0000313" key="1">
    <source>
        <dbReference type="EMBL" id="GGG89657.1"/>
    </source>
</evidence>
<organism evidence="1 2">
    <name type="scientific">Parapedobacter pyrenivorans</name>
    <dbReference type="NCBI Taxonomy" id="1305674"/>
    <lineage>
        <taxon>Bacteria</taxon>
        <taxon>Pseudomonadati</taxon>
        <taxon>Bacteroidota</taxon>
        <taxon>Sphingobacteriia</taxon>
        <taxon>Sphingobacteriales</taxon>
        <taxon>Sphingobacteriaceae</taxon>
        <taxon>Parapedobacter</taxon>
    </lineage>
</organism>
<reference evidence="1" key="1">
    <citation type="journal article" date="2014" name="Int. J. Syst. Evol. Microbiol.">
        <title>Complete genome sequence of Corynebacterium casei LMG S-19264T (=DSM 44701T), isolated from a smear-ripened cheese.</title>
        <authorList>
            <consortium name="US DOE Joint Genome Institute (JGI-PGF)"/>
            <person name="Walter F."/>
            <person name="Albersmeier A."/>
            <person name="Kalinowski J."/>
            <person name="Ruckert C."/>
        </authorList>
    </citation>
    <scope>NUCLEOTIDE SEQUENCE</scope>
    <source>
        <strain evidence="1">CGMCC 1.12195</strain>
    </source>
</reference>
<sequence length="202" mass="22665">MVGGLLLLVDEQVNEKIMNVISNSKGKKSNEVDGRLAIQQRFKVASEFLTPVRKLIHRGFATRMKGKTPFGRAMSYVLLRAVAGNYPDQYVDPAMVRLSEGVLRNPIRTAVTRQGRTITVEAVSLGGNPVGVNEAWDDQLILCAYHPELRVAGINDEKRLREDGSVTLELPPLLQDRPVHLYLMAHDRHERKWSNSCYLGAF</sequence>
<dbReference type="EMBL" id="BMER01000002">
    <property type="protein sequence ID" value="GGG89657.1"/>
    <property type="molecule type" value="Genomic_DNA"/>
</dbReference>
<evidence type="ECO:0000313" key="2">
    <source>
        <dbReference type="Proteomes" id="UP000660862"/>
    </source>
</evidence>
<protein>
    <submittedName>
        <fullName evidence="1">Uncharacterized protein</fullName>
    </submittedName>
</protein>
<gene>
    <name evidence="1" type="ORF">GCM10007415_24850</name>
</gene>
<keyword evidence="2" id="KW-1185">Reference proteome</keyword>
<dbReference type="Proteomes" id="UP000660862">
    <property type="component" value="Unassembled WGS sequence"/>
</dbReference>
<dbReference type="AlphaFoldDB" id="A0A917HTC5"/>
<reference evidence="1" key="2">
    <citation type="submission" date="2020-09" db="EMBL/GenBank/DDBJ databases">
        <authorList>
            <person name="Sun Q."/>
            <person name="Zhou Y."/>
        </authorList>
    </citation>
    <scope>NUCLEOTIDE SEQUENCE</scope>
    <source>
        <strain evidence="1">CGMCC 1.12195</strain>
    </source>
</reference>